<keyword evidence="3" id="KW-1185">Reference proteome</keyword>
<dbReference type="Proteomes" id="UP001469553">
    <property type="component" value="Unassembled WGS sequence"/>
</dbReference>
<feature type="region of interest" description="Disordered" evidence="1">
    <location>
        <begin position="12"/>
        <end position="55"/>
    </location>
</feature>
<reference evidence="2 3" key="1">
    <citation type="submission" date="2021-06" db="EMBL/GenBank/DDBJ databases">
        <authorList>
            <person name="Palmer J.M."/>
        </authorList>
    </citation>
    <scope>NUCLEOTIDE SEQUENCE [LARGE SCALE GENOMIC DNA]</scope>
    <source>
        <strain evidence="2 3">AS_MEX2019</strain>
        <tissue evidence="2">Muscle</tissue>
    </source>
</reference>
<dbReference type="EMBL" id="JAHRIP010085337">
    <property type="protein sequence ID" value="MEQ2314381.1"/>
    <property type="molecule type" value="Genomic_DNA"/>
</dbReference>
<organism evidence="2 3">
    <name type="scientific">Ameca splendens</name>
    <dbReference type="NCBI Taxonomy" id="208324"/>
    <lineage>
        <taxon>Eukaryota</taxon>
        <taxon>Metazoa</taxon>
        <taxon>Chordata</taxon>
        <taxon>Craniata</taxon>
        <taxon>Vertebrata</taxon>
        <taxon>Euteleostomi</taxon>
        <taxon>Actinopterygii</taxon>
        <taxon>Neopterygii</taxon>
        <taxon>Teleostei</taxon>
        <taxon>Neoteleostei</taxon>
        <taxon>Acanthomorphata</taxon>
        <taxon>Ovalentaria</taxon>
        <taxon>Atherinomorphae</taxon>
        <taxon>Cyprinodontiformes</taxon>
        <taxon>Goodeidae</taxon>
        <taxon>Ameca</taxon>
    </lineage>
</organism>
<gene>
    <name evidence="2" type="ORF">AMECASPLE_011533</name>
</gene>
<comment type="caution">
    <text evidence="2">The sequence shown here is derived from an EMBL/GenBank/DDBJ whole genome shotgun (WGS) entry which is preliminary data.</text>
</comment>
<accession>A0ABV1A7Z1</accession>
<proteinExistence type="predicted"/>
<protein>
    <submittedName>
        <fullName evidence="2">Uncharacterized protein</fullName>
    </submittedName>
</protein>
<evidence type="ECO:0000313" key="3">
    <source>
        <dbReference type="Proteomes" id="UP001469553"/>
    </source>
</evidence>
<feature type="compositionally biased region" description="Basic residues" evidence="1">
    <location>
        <begin position="33"/>
        <end position="43"/>
    </location>
</feature>
<evidence type="ECO:0000256" key="1">
    <source>
        <dbReference type="SAM" id="MobiDB-lite"/>
    </source>
</evidence>
<evidence type="ECO:0000313" key="2">
    <source>
        <dbReference type="EMBL" id="MEQ2314381.1"/>
    </source>
</evidence>
<name>A0ABV1A7Z1_9TELE</name>
<sequence length="74" mass="8620">MIQCFTSWLQDHFKDPSSKKTTKGSRLRQNQEHRKRKEKKRKTGSNSLAGNELGIGELEHMATKTAWQRAVVMY</sequence>